<feature type="compositionally biased region" description="Polar residues" evidence="1">
    <location>
        <begin position="95"/>
        <end position="111"/>
    </location>
</feature>
<organism evidence="2">
    <name type="scientific">Paenibacillus sp. BIHB 4019</name>
    <dbReference type="NCBI Taxonomy" id="1870819"/>
    <lineage>
        <taxon>Bacteria</taxon>
        <taxon>Bacillati</taxon>
        <taxon>Bacillota</taxon>
        <taxon>Bacilli</taxon>
        <taxon>Bacillales</taxon>
        <taxon>Paenibacillaceae</taxon>
        <taxon>Paenibacillus</taxon>
    </lineage>
</organism>
<evidence type="ECO:0008006" key="3">
    <source>
        <dbReference type="Google" id="ProtNLM"/>
    </source>
</evidence>
<proteinExistence type="predicted"/>
<evidence type="ECO:0000313" key="2">
    <source>
        <dbReference type="EMBL" id="ANY70072.1"/>
    </source>
</evidence>
<gene>
    <name evidence="2" type="ORF">BBD42_28920</name>
</gene>
<accession>A0A1B2DQT3</accession>
<reference evidence="2" key="1">
    <citation type="submission" date="2016-08" db="EMBL/GenBank/DDBJ databases">
        <title>Complete Genome Seqeunce of Paenibacillus sp. BIHB 4019 from tea rhizoplane.</title>
        <authorList>
            <person name="Thakur R."/>
            <person name="Swarnkar M.K."/>
            <person name="Gulati A."/>
        </authorList>
    </citation>
    <scope>NUCLEOTIDE SEQUENCE [LARGE SCALE GENOMIC DNA]</scope>
    <source>
        <strain evidence="2">BIHB4019</strain>
    </source>
</reference>
<protein>
    <recommendedName>
        <fullName evidence="3">DUF4309 domain-containing protein</fullName>
    </recommendedName>
</protein>
<dbReference type="EMBL" id="CP016808">
    <property type="protein sequence ID" value="ANY70072.1"/>
    <property type="molecule type" value="Genomic_DNA"/>
</dbReference>
<name>A0A1B2DQT3_9BACL</name>
<sequence length="246" mass="26287">MMTSEERCKVTNTKKSPYQLAKYAAVIAIAVATAGCQSMAGPSETAQSASTPLTADQLLTQSDSPQKTYLENVLEQMQTPVQNHAVEDNVDASTEVNAANGLSSNKTTPAKTTDEGKWNAAKPALLGLAIGDSKAAMTKLFGTALDSYTLEEEHQVKIEVHEYDGFAIGLSDKNTIQYIEVYDKKVKTGLSGVKIGDHSKTAVKALGKPTSQSGFIIAYEGTKTLLKLDLDPDLSEIVSIKLLARS</sequence>
<dbReference type="AlphaFoldDB" id="A0A1B2DQT3"/>
<evidence type="ECO:0000256" key="1">
    <source>
        <dbReference type="SAM" id="MobiDB-lite"/>
    </source>
</evidence>
<feature type="region of interest" description="Disordered" evidence="1">
    <location>
        <begin position="95"/>
        <end position="116"/>
    </location>
</feature>